<dbReference type="PROSITE" id="PS51674">
    <property type="entry name" value="4FE4S_WBL"/>
    <property type="match status" value="1"/>
</dbReference>
<sequence length="309" mass="33802">MPASPEQWIAALEQTYWITPGSTGQRLHPLTATRTGTRTEANATVNTRVLDKASEGHEVVARAARLTAEGTPLARREAAAIRDAYVMETEDLTGSTESVRQRACPACGCFTLLPIKGKAQCINRHCAPRPGLRRRWTYRDLAYVTPGTPAGVRRSEGYPADLRSLSFLAQFFDQCGTRVPLSTLTRWVRLHQVPSHKVDGQPAHLYSLSDVATAHAAQLAAREGQLCDGPARPSCTGLADLFYNTDDQAAAMDQNLARRRIAVAKELCAECPFRQPCLELALKRNTKTQHGVAGGLTSTERRALKGEKK</sequence>
<evidence type="ECO:0000313" key="4">
    <source>
        <dbReference type="Proteomes" id="UP001282474"/>
    </source>
</evidence>
<evidence type="ECO:0000259" key="2">
    <source>
        <dbReference type="PROSITE" id="PS51674"/>
    </source>
</evidence>
<dbReference type="InterPro" id="IPR034768">
    <property type="entry name" value="4FE4S_WBL"/>
</dbReference>
<dbReference type="EMBL" id="JARAWJ010000067">
    <property type="protein sequence ID" value="MDX3044076.1"/>
    <property type="molecule type" value="Genomic_DNA"/>
</dbReference>
<evidence type="ECO:0000256" key="1">
    <source>
        <dbReference type="SAM" id="MobiDB-lite"/>
    </source>
</evidence>
<organism evidence="3 4">
    <name type="scientific">Streptomyces caniscabiei</name>
    <dbReference type="NCBI Taxonomy" id="2746961"/>
    <lineage>
        <taxon>Bacteria</taxon>
        <taxon>Bacillati</taxon>
        <taxon>Actinomycetota</taxon>
        <taxon>Actinomycetes</taxon>
        <taxon>Kitasatosporales</taxon>
        <taxon>Streptomycetaceae</taxon>
        <taxon>Streptomyces</taxon>
    </lineage>
</organism>
<reference evidence="3 4" key="1">
    <citation type="journal article" date="2023" name="Microb. Genom.">
        <title>Mesoterricola silvestris gen. nov., sp. nov., Mesoterricola sediminis sp. nov., Geothrix oryzae sp. nov., Geothrix edaphica sp. nov., Geothrix rubra sp. nov., and Geothrix limicola sp. nov., six novel members of Acidobacteriota isolated from soils.</title>
        <authorList>
            <person name="Weisberg A.J."/>
            <person name="Pearce E."/>
            <person name="Kramer C.G."/>
            <person name="Chang J.H."/>
            <person name="Clarke C.R."/>
        </authorList>
    </citation>
    <scope>NUCLEOTIDE SEQUENCE [LARGE SCALE GENOMIC DNA]</scope>
    <source>
        <strain evidence="3 4">NE20-4-1</strain>
    </source>
</reference>
<evidence type="ECO:0000313" key="3">
    <source>
        <dbReference type="EMBL" id="MDX3044076.1"/>
    </source>
</evidence>
<dbReference type="RefSeq" id="WP_319687452.1">
    <property type="nucleotide sequence ID" value="NZ_JARAWI010000051.1"/>
</dbReference>
<feature type="domain" description="4Fe-4S Wbl-type" evidence="2">
    <location>
        <begin position="234"/>
        <end position="303"/>
    </location>
</feature>
<dbReference type="Proteomes" id="UP001282474">
    <property type="component" value="Unassembled WGS sequence"/>
</dbReference>
<feature type="region of interest" description="Disordered" evidence="1">
    <location>
        <begin position="289"/>
        <end position="309"/>
    </location>
</feature>
<name>A0ABU4N3Z9_9ACTN</name>
<protein>
    <submittedName>
        <fullName evidence="3">WhiB family transcriptional regulator</fullName>
    </submittedName>
</protein>
<dbReference type="Pfam" id="PF02467">
    <property type="entry name" value="Whib"/>
    <property type="match status" value="1"/>
</dbReference>
<feature type="compositionally biased region" description="Basic and acidic residues" evidence="1">
    <location>
        <begin position="299"/>
        <end position="309"/>
    </location>
</feature>
<accession>A0ABU4N3Z9</accession>
<comment type="caution">
    <text evidence="3">The sequence shown here is derived from an EMBL/GenBank/DDBJ whole genome shotgun (WGS) entry which is preliminary data.</text>
</comment>
<gene>
    <name evidence="3" type="ORF">PV383_43990</name>
</gene>
<proteinExistence type="predicted"/>
<keyword evidence="4" id="KW-1185">Reference proteome</keyword>